<accession>A0A1H8A414</accession>
<sequence length="110" mass="12691">MQTQTMQQQTGTVLTERDVVNKLRSYAIERKYALKAYQYATGAAEKLEAVEQVLIKLEIAELQSSPKQVIKTVMTCALDLHFIAPRATKKLYQTWYEKIEAIMQACRDYL</sequence>
<dbReference type="Proteomes" id="UP000198942">
    <property type="component" value="Unassembled WGS sequence"/>
</dbReference>
<name>A0A1H8A414_9SPHI</name>
<evidence type="ECO:0000313" key="1">
    <source>
        <dbReference type="EMBL" id="SEM65632.1"/>
    </source>
</evidence>
<gene>
    <name evidence="1" type="ORF">SAMN05192574_101356</name>
</gene>
<keyword evidence="2" id="KW-1185">Reference proteome</keyword>
<proteinExistence type="predicted"/>
<dbReference type="EMBL" id="FOCL01000001">
    <property type="protein sequence ID" value="SEM65632.1"/>
    <property type="molecule type" value="Genomic_DNA"/>
</dbReference>
<protein>
    <submittedName>
        <fullName evidence="1">Uncharacterized protein</fullName>
    </submittedName>
</protein>
<dbReference type="STRING" id="551995.SAMN05192574_101356"/>
<dbReference type="RefSeq" id="WP_091206791.1">
    <property type="nucleotide sequence ID" value="NZ_FOCL01000001.1"/>
</dbReference>
<reference evidence="2" key="1">
    <citation type="submission" date="2016-10" db="EMBL/GenBank/DDBJ databases">
        <authorList>
            <person name="Varghese N."/>
            <person name="Submissions S."/>
        </authorList>
    </citation>
    <scope>NUCLEOTIDE SEQUENCE [LARGE SCALE GENOMIC DNA]</scope>
    <source>
        <strain evidence="2">Gh-48</strain>
    </source>
</reference>
<organism evidence="1 2">
    <name type="scientific">Mucilaginibacter gossypiicola</name>
    <dbReference type="NCBI Taxonomy" id="551995"/>
    <lineage>
        <taxon>Bacteria</taxon>
        <taxon>Pseudomonadati</taxon>
        <taxon>Bacteroidota</taxon>
        <taxon>Sphingobacteriia</taxon>
        <taxon>Sphingobacteriales</taxon>
        <taxon>Sphingobacteriaceae</taxon>
        <taxon>Mucilaginibacter</taxon>
    </lineage>
</organism>
<evidence type="ECO:0000313" key="2">
    <source>
        <dbReference type="Proteomes" id="UP000198942"/>
    </source>
</evidence>
<dbReference type="AlphaFoldDB" id="A0A1H8A414"/>